<reference evidence="3 4" key="1">
    <citation type="journal article" date="2021" name="Sci. Rep.">
        <title>The genome of the diatom Chaetoceros tenuissimus carries an ancient integrated fragment of an extant virus.</title>
        <authorList>
            <person name="Hongo Y."/>
            <person name="Kimura K."/>
            <person name="Takaki Y."/>
            <person name="Yoshida Y."/>
            <person name="Baba S."/>
            <person name="Kobayashi G."/>
            <person name="Nagasaki K."/>
            <person name="Hano T."/>
            <person name="Tomaru Y."/>
        </authorList>
    </citation>
    <scope>NUCLEOTIDE SEQUENCE [LARGE SCALE GENOMIC DNA]</scope>
    <source>
        <strain evidence="3 4">NIES-3715</strain>
    </source>
</reference>
<feature type="compositionally biased region" description="Basic and acidic residues" evidence="1">
    <location>
        <begin position="182"/>
        <end position="200"/>
    </location>
</feature>
<dbReference type="AlphaFoldDB" id="A0AAD3CZJ6"/>
<organism evidence="3 4">
    <name type="scientific">Chaetoceros tenuissimus</name>
    <dbReference type="NCBI Taxonomy" id="426638"/>
    <lineage>
        <taxon>Eukaryota</taxon>
        <taxon>Sar</taxon>
        <taxon>Stramenopiles</taxon>
        <taxon>Ochrophyta</taxon>
        <taxon>Bacillariophyta</taxon>
        <taxon>Coscinodiscophyceae</taxon>
        <taxon>Chaetocerotophycidae</taxon>
        <taxon>Chaetocerotales</taxon>
        <taxon>Chaetocerotaceae</taxon>
        <taxon>Chaetoceros</taxon>
    </lineage>
</organism>
<gene>
    <name evidence="3" type="ORF">CTEN210_11598</name>
</gene>
<feature type="compositionally biased region" description="Low complexity" evidence="1">
    <location>
        <begin position="201"/>
        <end position="240"/>
    </location>
</feature>
<feature type="compositionally biased region" description="Low complexity" evidence="1">
    <location>
        <begin position="171"/>
        <end position="181"/>
    </location>
</feature>
<dbReference type="Proteomes" id="UP001054902">
    <property type="component" value="Unassembled WGS sequence"/>
</dbReference>
<evidence type="ECO:0000313" key="3">
    <source>
        <dbReference type="EMBL" id="GFH55122.1"/>
    </source>
</evidence>
<keyword evidence="2" id="KW-0732">Signal</keyword>
<comment type="caution">
    <text evidence="3">The sequence shown here is derived from an EMBL/GenBank/DDBJ whole genome shotgun (WGS) entry which is preliminary data.</text>
</comment>
<feature type="compositionally biased region" description="Low complexity" evidence="1">
    <location>
        <begin position="144"/>
        <end position="155"/>
    </location>
</feature>
<feature type="region of interest" description="Disordered" evidence="1">
    <location>
        <begin position="80"/>
        <end position="273"/>
    </location>
</feature>
<dbReference type="EMBL" id="BLLK01000047">
    <property type="protein sequence ID" value="GFH55122.1"/>
    <property type="molecule type" value="Genomic_DNA"/>
</dbReference>
<proteinExistence type="predicted"/>
<feature type="compositionally biased region" description="Low complexity" evidence="1">
    <location>
        <begin position="80"/>
        <end position="90"/>
    </location>
</feature>
<protein>
    <recommendedName>
        <fullName evidence="5">ShKT domain-containing protein</fullName>
    </recommendedName>
</protein>
<sequence length="407" mass="43274">MKVLSVAVATYMALSCHLFELVEANDNESSNTKNLSRKRTAPLAENMKPVDAIPKPILLSQEEQVFMRLVQEQNSLSFAPSVLPSSEPSSKPSPSPSAKPSPSPSARPSKAPSVSPSKAPVVPGNPTKSPSKAPTGIPSPSPSSSPTSTPTTGAPSPSPSKKPTPVPLPTTSPTKLPTKTPTVEDDKCSKSAKNCDKTPKPTDSPTSSPSHSPTISPKPSMKPTSTPSFSPTHHPSSKPSARPTHHPSSKPSARPTSSPSYTPTTSISPTLPDVCKDSGTKMLLKRDGIIKKRNCNWIAKNEDKRSLRCSLKEVASHCPNACNSVTTPNACEEFACQDSMMEWVRWGFDEPLNCDWVKVNPERRCAMNGVKATCRQTCEYANDFITCPSAPSAHPTASTHPSAAPVV</sequence>
<dbReference type="PROSITE" id="PS51257">
    <property type="entry name" value="PROKAR_LIPOPROTEIN"/>
    <property type="match status" value="1"/>
</dbReference>
<name>A0AAD3CZJ6_9STRA</name>
<keyword evidence="4" id="KW-1185">Reference proteome</keyword>
<evidence type="ECO:0000313" key="4">
    <source>
        <dbReference type="Proteomes" id="UP001054902"/>
    </source>
</evidence>
<accession>A0AAD3CZJ6</accession>
<evidence type="ECO:0000256" key="2">
    <source>
        <dbReference type="SAM" id="SignalP"/>
    </source>
</evidence>
<feature type="compositionally biased region" description="Low complexity" evidence="1">
    <location>
        <begin position="106"/>
        <end position="122"/>
    </location>
</feature>
<feature type="compositionally biased region" description="Pro residues" evidence="1">
    <location>
        <begin position="91"/>
        <end position="105"/>
    </location>
</feature>
<feature type="compositionally biased region" description="Pro residues" evidence="1">
    <location>
        <begin position="156"/>
        <end position="170"/>
    </location>
</feature>
<evidence type="ECO:0008006" key="5">
    <source>
        <dbReference type="Google" id="ProtNLM"/>
    </source>
</evidence>
<feature type="chain" id="PRO_5042095643" description="ShKT domain-containing protein" evidence="2">
    <location>
        <begin position="25"/>
        <end position="407"/>
    </location>
</feature>
<evidence type="ECO:0000256" key="1">
    <source>
        <dbReference type="SAM" id="MobiDB-lite"/>
    </source>
</evidence>
<feature type="compositionally biased region" description="Low complexity" evidence="1">
    <location>
        <begin position="251"/>
        <end position="272"/>
    </location>
</feature>
<feature type="signal peptide" evidence="2">
    <location>
        <begin position="1"/>
        <end position="24"/>
    </location>
</feature>